<dbReference type="Proteomes" id="UP000646749">
    <property type="component" value="Unassembled WGS sequence"/>
</dbReference>
<gene>
    <name evidence="1" type="ORF">Pen02_82770</name>
</gene>
<sequence length="68" mass="7966">MTSETHRYCGDPINHARVGIHADFIGKLRRRRAEHPDMTLDDAMAWLESERERLNEEHRSHIDCPGMP</sequence>
<accession>A0ABQ4EF50</accession>
<evidence type="ECO:0000313" key="2">
    <source>
        <dbReference type="Proteomes" id="UP000646749"/>
    </source>
</evidence>
<evidence type="ECO:0000313" key="1">
    <source>
        <dbReference type="EMBL" id="GIG93341.1"/>
    </source>
</evidence>
<organism evidence="1 2">
    <name type="scientific">Plantactinospora endophytica</name>
    <dbReference type="NCBI Taxonomy" id="673535"/>
    <lineage>
        <taxon>Bacteria</taxon>
        <taxon>Bacillati</taxon>
        <taxon>Actinomycetota</taxon>
        <taxon>Actinomycetes</taxon>
        <taxon>Micromonosporales</taxon>
        <taxon>Micromonosporaceae</taxon>
        <taxon>Plantactinospora</taxon>
    </lineage>
</organism>
<name>A0ABQ4EF50_9ACTN</name>
<dbReference type="EMBL" id="BONW01000062">
    <property type="protein sequence ID" value="GIG93341.1"/>
    <property type="molecule type" value="Genomic_DNA"/>
</dbReference>
<proteinExistence type="predicted"/>
<comment type="caution">
    <text evidence="1">The sequence shown here is derived from an EMBL/GenBank/DDBJ whole genome shotgun (WGS) entry which is preliminary data.</text>
</comment>
<reference evidence="1 2" key="1">
    <citation type="submission" date="2021-01" db="EMBL/GenBank/DDBJ databases">
        <title>Whole genome shotgun sequence of Plantactinospora endophytica NBRC 110450.</title>
        <authorList>
            <person name="Komaki H."/>
            <person name="Tamura T."/>
        </authorList>
    </citation>
    <scope>NUCLEOTIDE SEQUENCE [LARGE SCALE GENOMIC DNA]</scope>
    <source>
        <strain evidence="1 2">NBRC 110450</strain>
    </source>
</reference>
<protein>
    <submittedName>
        <fullName evidence="1">Uncharacterized protein</fullName>
    </submittedName>
</protein>
<dbReference type="RefSeq" id="WP_203871611.1">
    <property type="nucleotide sequence ID" value="NZ_BONW01000062.1"/>
</dbReference>
<keyword evidence="2" id="KW-1185">Reference proteome</keyword>